<feature type="domain" description="BZIP" evidence="8">
    <location>
        <begin position="379"/>
        <end position="442"/>
    </location>
</feature>
<gene>
    <name evidence="9" type="ORF">DMAD_04345</name>
</gene>
<feature type="region of interest" description="Disordered" evidence="7">
    <location>
        <begin position="46"/>
        <end position="82"/>
    </location>
</feature>
<dbReference type="PANTHER" id="PTHR23334:SF69">
    <property type="entry name" value="CCAAT_ENHANCER-BINDING PROTEIN GAMMA"/>
    <property type="match status" value="1"/>
</dbReference>
<dbReference type="PANTHER" id="PTHR23334">
    <property type="entry name" value="CCAAT/ENHANCER BINDING PROTEIN"/>
    <property type="match status" value="1"/>
</dbReference>
<dbReference type="SUPFAM" id="SSF57959">
    <property type="entry name" value="Leucine zipper domain"/>
    <property type="match status" value="1"/>
</dbReference>
<accession>A0AAU9GDE5</accession>
<evidence type="ECO:0000259" key="8">
    <source>
        <dbReference type="PROSITE" id="PS50217"/>
    </source>
</evidence>
<dbReference type="GO" id="GO:0006351">
    <property type="term" value="P:DNA-templated transcription"/>
    <property type="evidence" value="ECO:0007669"/>
    <property type="project" value="InterPro"/>
</dbReference>
<evidence type="ECO:0000256" key="6">
    <source>
        <dbReference type="ARBA" id="ARBA00023242"/>
    </source>
</evidence>
<dbReference type="GO" id="GO:0000981">
    <property type="term" value="F:DNA-binding transcription factor activity, RNA polymerase II-specific"/>
    <property type="evidence" value="ECO:0007669"/>
    <property type="project" value="TreeGrafter"/>
</dbReference>
<dbReference type="EMBL" id="AP029267">
    <property type="protein sequence ID" value="BFG05656.1"/>
    <property type="molecule type" value="Genomic_DNA"/>
</dbReference>
<dbReference type="PROSITE" id="PS50217">
    <property type="entry name" value="BZIP"/>
    <property type="match status" value="1"/>
</dbReference>
<evidence type="ECO:0000256" key="1">
    <source>
        <dbReference type="ARBA" id="ARBA00004123"/>
    </source>
</evidence>
<feature type="compositionally biased region" description="Low complexity" evidence="7">
    <location>
        <begin position="291"/>
        <end position="320"/>
    </location>
</feature>
<feature type="region of interest" description="Disordered" evidence="7">
    <location>
        <begin position="349"/>
        <end position="402"/>
    </location>
</feature>
<feature type="region of interest" description="Disordered" evidence="7">
    <location>
        <begin position="221"/>
        <end position="242"/>
    </location>
</feature>
<dbReference type="AlphaFoldDB" id="A0AAU9GDE5"/>
<evidence type="ECO:0000256" key="3">
    <source>
        <dbReference type="ARBA" id="ARBA00023015"/>
    </source>
</evidence>
<feature type="compositionally biased region" description="Low complexity" evidence="7">
    <location>
        <begin position="225"/>
        <end position="239"/>
    </location>
</feature>
<evidence type="ECO:0000256" key="2">
    <source>
        <dbReference type="ARBA" id="ARBA00006951"/>
    </source>
</evidence>
<evidence type="ECO:0000256" key="5">
    <source>
        <dbReference type="ARBA" id="ARBA00023163"/>
    </source>
</evidence>
<dbReference type="CDD" id="cd14693">
    <property type="entry name" value="bZIP_CEBP"/>
    <property type="match status" value="1"/>
</dbReference>
<feature type="compositionally biased region" description="Low complexity" evidence="7">
    <location>
        <begin position="46"/>
        <end position="75"/>
    </location>
</feature>
<dbReference type="Proteomes" id="UP001500889">
    <property type="component" value="Chromosome E"/>
</dbReference>
<reference evidence="9 10" key="1">
    <citation type="submission" date="2024-02" db="EMBL/GenBank/DDBJ databases">
        <title>A chromosome-level genome assembly of Drosophila madeirensis, a fruit fly species endemic to Madeira island.</title>
        <authorList>
            <person name="Tomihara K."/>
            <person name="Llopart A."/>
            <person name="Yamamoto D."/>
        </authorList>
    </citation>
    <scope>NUCLEOTIDE SEQUENCE [LARGE SCALE GENOMIC DNA]</scope>
    <source>
        <strain evidence="9 10">RF1</strain>
    </source>
</reference>
<dbReference type="InterPro" id="IPR031106">
    <property type="entry name" value="C/EBP"/>
</dbReference>
<comment type="similarity">
    <text evidence="2">Belongs to the bZIP family. C/EBP subfamily.</text>
</comment>
<evidence type="ECO:0000313" key="9">
    <source>
        <dbReference type="EMBL" id="BFG05656.1"/>
    </source>
</evidence>
<sequence length="465" mass="51392">MLNMESPQMYADAVQTLAQLDLKKPPPQQATIGQITLTAMSTAQQQQQQQQQHQNPQQQQQQQQQNPQQQQQQQQTTDANNNTSQDAALLVKQHAMHQMQQAALNGNNNNNNNNSNSVNNNVNNLLQKQMLQQYTTQTDLDELTTQEITLDLQHLIDDQFRDTETLGIFSDMVTSPGGLSATLPPSGMVSAAAKVLQQQTLRNQHGYGRGGALAYMPQPVHATYNNSSDENSSVGSDSSTIKEEPIDPEYRRHLQEAASQQASNAAAAFMTNGNGLYNGYGSAGNGLSGNSTSGTLNGSTTPNHSSSNGSNGSSGPVNGSQFTNLTTANVLAHHNLPHLAAAAGAQHLLKQHSKLQHASQHQQHSHHRKHGNKHVDKGTEEYRRRRERNNIAVRKSREKAKVRSREVEERVKSLLKEKDALIRQLGEMTNELQLHKQIYMQLMNHANPEVSRVCRSFLNTNDHSL</sequence>
<dbReference type="SMART" id="SM00338">
    <property type="entry name" value="BRLZ"/>
    <property type="match status" value="1"/>
</dbReference>
<evidence type="ECO:0000256" key="4">
    <source>
        <dbReference type="ARBA" id="ARBA00023125"/>
    </source>
</evidence>
<feature type="compositionally biased region" description="Basic residues" evidence="7">
    <location>
        <begin position="363"/>
        <end position="372"/>
    </location>
</feature>
<keyword evidence="5" id="KW-0804">Transcription</keyword>
<proteinExistence type="inferred from homology"/>
<dbReference type="Gene3D" id="1.20.5.170">
    <property type="match status" value="1"/>
</dbReference>
<name>A0AAU9GDE5_DROMD</name>
<keyword evidence="3" id="KW-0805">Transcription regulation</keyword>
<organism evidence="9 10">
    <name type="scientific">Drosophila madeirensis</name>
    <name type="common">Fruit fly</name>
    <dbReference type="NCBI Taxonomy" id="30013"/>
    <lineage>
        <taxon>Eukaryota</taxon>
        <taxon>Metazoa</taxon>
        <taxon>Ecdysozoa</taxon>
        <taxon>Arthropoda</taxon>
        <taxon>Hexapoda</taxon>
        <taxon>Insecta</taxon>
        <taxon>Pterygota</taxon>
        <taxon>Neoptera</taxon>
        <taxon>Endopterygota</taxon>
        <taxon>Diptera</taxon>
        <taxon>Brachycera</taxon>
        <taxon>Muscomorpha</taxon>
        <taxon>Ephydroidea</taxon>
        <taxon>Drosophilidae</taxon>
        <taxon>Drosophila</taxon>
        <taxon>Sophophora</taxon>
    </lineage>
</organism>
<keyword evidence="10" id="KW-1185">Reference proteome</keyword>
<comment type="subcellular location">
    <subcellularLocation>
        <location evidence="1">Nucleus</location>
    </subcellularLocation>
</comment>
<keyword evidence="4" id="KW-0238">DNA-binding</keyword>
<evidence type="ECO:0000256" key="7">
    <source>
        <dbReference type="SAM" id="MobiDB-lite"/>
    </source>
</evidence>
<dbReference type="GO" id="GO:0005634">
    <property type="term" value="C:nucleus"/>
    <property type="evidence" value="ECO:0007669"/>
    <property type="project" value="UniProtKB-SubCell"/>
</dbReference>
<keyword evidence="6" id="KW-0539">Nucleus</keyword>
<feature type="compositionally biased region" description="Basic and acidic residues" evidence="7">
    <location>
        <begin position="373"/>
        <end position="384"/>
    </location>
</feature>
<dbReference type="GO" id="GO:0000978">
    <property type="term" value="F:RNA polymerase II cis-regulatory region sequence-specific DNA binding"/>
    <property type="evidence" value="ECO:0007669"/>
    <property type="project" value="TreeGrafter"/>
</dbReference>
<protein>
    <submittedName>
        <fullName evidence="9">CCAAT/enhancer-binding protein</fullName>
    </submittedName>
</protein>
<feature type="region of interest" description="Disordered" evidence="7">
    <location>
        <begin position="291"/>
        <end position="321"/>
    </location>
</feature>
<dbReference type="InterPro" id="IPR004827">
    <property type="entry name" value="bZIP"/>
</dbReference>
<dbReference type="Pfam" id="PF07716">
    <property type="entry name" value="bZIP_2"/>
    <property type="match status" value="1"/>
</dbReference>
<evidence type="ECO:0000313" key="10">
    <source>
        <dbReference type="Proteomes" id="UP001500889"/>
    </source>
</evidence>
<dbReference type="InterPro" id="IPR046347">
    <property type="entry name" value="bZIP_sf"/>
</dbReference>